<protein>
    <submittedName>
        <fullName evidence="1">Uncharacterized protein</fullName>
    </submittedName>
</protein>
<name>A0A075USX8_9PSEU</name>
<evidence type="ECO:0000313" key="2">
    <source>
        <dbReference type="Proteomes" id="UP000028492"/>
    </source>
</evidence>
<keyword evidence="2" id="KW-1185">Reference proteome</keyword>
<dbReference type="AlphaFoldDB" id="A0A075USX8"/>
<sequence>MHLVALQGDARHKRVKAPFPRLSRGKGAFTGKSYGLRAIPPITRDSDGEAAKIVFSSGCHAGA</sequence>
<proteinExistence type="predicted"/>
<reference evidence="1 2" key="1">
    <citation type="journal article" date="2014" name="J. Biotechnol.">
        <title>Complete genome sequence of the actinobacterium Amycolatopsis japonica MG417-CF17(T) (=DSM 44213T) producing (S,S)-N,N'-ethylenediaminedisuccinic acid.</title>
        <authorList>
            <person name="Stegmann E."/>
            <person name="Albersmeier A."/>
            <person name="Spohn M."/>
            <person name="Gert H."/>
            <person name="Weber T."/>
            <person name="Wohlleben W."/>
            <person name="Kalinowski J."/>
            <person name="Ruckert C."/>
        </authorList>
    </citation>
    <scope>NUCLEOTIDE SEQUENCE [LARGE SCALE GENOMIC DNA]</scope>
    <source>
        <strain evidence="2">MG417-CF17 (DSM 44213)</strain>
    </source>
</reference>
<dbReference type="Proteomes" id="UP000028492">
    <property type="component" value="Chromosome"/>
</dbReference>
<gene>
    <name evidence="1" type="ORF">AJAP_01770</name>
</gene>
<dbReference type="HOGENOM" id="CLU_2875781_0_0_11"/>
<accession>A0A075USX8</accession>
<evidence type="ECO:0000313" key="1">
    <source>
        <dbReference type="EMBL" id="AIG73285.1"/>
    </source>
</evidence>
<dbReference type="KEGG" id="aja:AJAP_01770"/>
<dbReference type="EMBL" id="CP008953">
    <property type="protein sequence ID" value="AIG73285.1"/>
    <property type="molecule type" value="Genomic_DNA"/>
</dbReference>
<organism evidence="1 2">
    <name type="scientific">Amycolatopsis japonica</name>
    <dbReference type="NCBI Taxonomy" id="208439"/>
    <lineage>
        <taxon>Bacteria</taxon>
        <taxon>Bacillati</taxon>
        <taxon>Actinomycetota</taxon>
        <taxon>Actinomycetes</taxon>
        <taxon>Pseudonocardiales</taxon>
        <taxon>Pseudonocardiaceae</taxon>
        <taxon>Amycolatopsis</taxon>
        <taxon>Amycolatopsis japonica group</taxon>
    </lineage>
</organism>